<dbReference type="RefSeq" id="WP_106228730.1">
    <property type="nucleotide sequence ID" value="NZ_PVTV01000018.1"/>
</dbReference>
<dbReference type="PIRSF" id="PIRSF006157">
    <property type="entry name" value="Doxgns_DODA"/>
    <property type="match status" value="1"/>
</dbReference>
<keyword evidence="7" id="KW-0223">Dioxygenase</keyword>
<keyword evidence="4" id="KW-0862">Zinc</keyword>
<dbReference type="GO" id="GO:0008198">
    <property type="term" value="F:ferrous iron binding"/>
    <property type="evidence" value="ECO:0007669"/>
    <property type="project" value="InterPro"/>
</dbReference>
<dbReference type="OrthoDB" id="9790889at2"/>
<evidence type="ECO:0000259" key="6">
    <source>
        <dbReference type="Pfam" id="PF02900"/>
    </source>
</evidence>
<proteinExistence type="inferred from homology"/>
<dbReference type="InterPro" id="IPR014436">
    <property type="entry name" value="Extradiol_dOase_DODA"/>
</dbReference>
<keyword evidence="8" id="KW-1185">Reference proteome</keyword>
<dbReference type="SUPFAM" id="SSF53213">
    <property type="entry name" value="LigB-like"/>
    <property type="match status" value="1"/>
</dbReference>
<reference evidence="7 8" key="1">
    <citation type="submission" date="2018-03" db="EMBL/GenBank/DDBJ databases">
        <title>Genomic Encyclopedia of Type Strains, Phase III (KMG-III): the genomes of soil and plant-associated and newly described type strains.</title>
        <authorList>
            <person name="Whitman W."/>
        </authorList>
    </citation>
    <scope>NUCLEOTIDE SEQUENCE [LARGE SCALE GENOMIC DNA]</scope>
    <source>
        <strain evidence="7 8">MWH-P2sevCIIIb</strain>
    </source>
</reference>
<keyword evidence="5" id="KW-0560">Oxidoreductase</keyword>
<dbReference type="Gene3D" id="3.40.830.10">
    <property type="entry name" value="LigB-like"/>
    <property type="match status" value="1"/>
</dbReference>
<name>A0A2T0XBI2_9BURK</name>
<organism evidence="7 8">
    <name type="scientific">Jezberella montanilacus</name>
    <dbReference type="NCBI Taxonomy" id="323426"/>
    <lineage>
        <taxon>Bacteria</taxon>
        <taxon>Pseudomonadati</taxon>
        <taxon>Pseudomonadota</taxon>
        <taxon>Betaproteobacteria</taxon>
        <taxon>Burkholderiales</taxon>
        <taxon>Alcaligenaceae</taxon>
        <taxon>Jezberella</taxon>
    </lineage>
</organism>
<protein>
    <submittedName>
        <fullName evidence="7">4,5-DOPA dioxygenase extradiol</fullName>
    </submittedName>
</protein>
<evidence type="ECO:0000256" key="4">
    <source>
        <dbReference type="ARBA" id="ARBA00022833"/>
    </source>
</evidence>
<comment type="cofactor">
    <cofactor evidence="1">
        <name>Zn(2+)</name>
        <dbReference type="ChEBI" id="CHEBI:29105"/>
    </cofactor>
</comment>
<evidence type="ECO:0000256" key="2">
    <source>
        <dbReference type="ARBA" id="ARBA00007581"/>
    </source>
</evidence>
<dbReference type="Pfam" id="PF02900">
    <property type="entry name" value="LigB"/>
    <property type="match status" value="1"/>
</dbReference>
<dbReference type="PANTHER" id="PTHR30096">
    <property type="entry name" value="4,5-DOPA DIOXYGENASE EXTRADIOL-LIKE PROTEIN"/>
    <property type="match status" value="1"/>
</dbReference>
<evidence type="ECO:0000313" key="7">
    <source>
        <dbReference type="EMBL" id="PRY96291.1"/>
    </source>
</evidence>
<dbReference type="AlphaFoldDB" id="A0A2T0XBI2"/>
<dbReference type="PANTHER" id="PTHR30096:SF0">
    <property type="entry name" value="4,5-DOPA DIOXYGENASE EXTRADIOL-LIKE PROTEIN"/>
    <property type="match status" value="1"/>
</dbReference>
<dbReference type="GO" id="GO:0016702">
    <property type="term" value="F:oxidoreductase activity, acting on single donors with incorporation of molecular oxygen, incorporation of two atoms of oxygen"/>
    <property type="evidence" value="ECO:0007669"/>
    <property type="project" value="UniProtKB-ARBA"/>
</dbReference>
<evidence type="ECO:0000256" key="5">
    <source>
        <dbReference type="ARBA" id="ARBA00023002"/>
    </source>
</evidence>
<dbReference type="GO" id="GO:0008270">
    <property type="term" value="F:zinc ion binding"/>
    <property type="evidence" value="ECO:0007669"/>
    <property type="project" value="InterPro"/>
</dbReference>
<gene>
    <name evidence="7" type="ORF">BCM14_2913</name>
</gene>
<keyword evidence="3" id="KW-0479">Metal-binding</keyword>
<dbReference type="InterPro" id="IPR004183">
    <property type="entry name" value="Xdiol_dOase_suB"/>
</dbReference>
<evidence type="ECO:0000256" key="3">
    <source>
        <dbReference type="ARBA" id="ARBA00022723"/>
    </source>
</evidence>
<dbReference type="CDD" id="cd07363">
    <property type="entry name" value="45_DOPA_Dioxygenase"/>
    <property type="match status" value="1"/>
</dbReference>
<comment type="similarity">
    <text evidence="2">Belongs to the DODA-type extradiol aromatic ring-opening dioxygenase family.</text>
</comment>
<dbReference type="Proteomes" id="UP000238308">
    <property type="component" value="Unassembled WGS sequence"/>
</dbReference>
<accession>A0A2T0XBI2</accession>
<comment type="caution">
    <text evidence="7">The sequence shown here is derived from an EMBL/GenBank/DDBJ whole genome shotgun (WGS) entry which is preliminary data.</text>
</comment>
<dbReference type="EMBL" id="PVTV01000018">
    <property type="protein sequence ID" value="PRY96291.1"/>
    <property type="molecule type" value="Genomic_DNA"/>
</dbReference>
<evidence type="ECO:0000313" key="8">
    <source>
        <dbReference type="Proteomes" id="UP000238308"/>
    </source>
</evidence>
<evidence type="ECO:0000256" key="1">
    <source>
        <dbReference type="ARBA" id="ARBA00001947"/>
    </source>
</evidence>
<sequence length="258" mass="28172">MSKAPVLFVSHGAPTFALEPGMAGPKLTEFGKHLKDVKAILIVSPHWETPQVEVTTGETFATIHDFYGFPKALYELQYPAKGSPFFAQQVIQLLSNGGIEARPNTDRGLDHGAWVPLRYLVPDASLPVFQVSMPAGLDVAGAYQLGRLLAPLREQGVMILASGSLTHNLGEFRLGLDAPQSYVTEFVNWVKEALADNDDDRMLAYRETAPHATRAHPGDDHFLPLLVALGAHDNQDAFSVIEGGVTYGFLSMDSFVWQ</sequence>
<feature type="domain" description="Extradiol ring-cleavage dioxygenase class III enzyme subunit B" evidence="6">
    <location>
        <begin position="35"/>
        <end position="235"/>
    </location>
</feature>